<feature type="binding site" evidence="6">
    <location>
        <position position="76"/>
    </location>
    <ligand>
        <name>S-adenosyl-L-methionine</name>
        <dbReference type="ChEBI" id="CHEBI:59789"/>
    </ligand>
</feature>
<organism evidence="8 9">
    <name type="scientific">Salipiger mucosus DSM 16094</name>
    <dbReference type="NCBI Taxonomy" id="1123237"/>
    <lineage>
        <taxon>Bacteria</taxon>
        <taxon>Pseudomonadati</taxon>
        <taxon>Pseudomonadota</taxon>
        <taxon>Alphaproteobacteria</taxon>
        <taxon>Rhodobacterales</taxon>
        <taxon>Roseobacteraceae</taxon>
        <taxon>Salipiger</taxon>
    </lineage>
</organism>
<feature type="binding site" evidence="6">
    <location>
        <position position="78"/>
    </location>
    <ligand>
        <name>S-adenosyl-L-methionine</name>
        <dbReference type="ChEBI" id="CHEBI:59789"/>
    </ligand>
</feature>
<evidence type="ECO:0000256" key="4">
    <source>
        <dbReference type="ARBA" id="ARBA00022691"/>
    </source>
</evidence>
<feature type="binding site" evidence="6">
    <location>
        <position position="82"/>
    </location>
    <ligand>
        <name>S-adenosyl-L-methionine</name>
        <dbReference type="ChEBI" id="CHEBI:59789"/>
    </ligand>
</feature>
<dbReference type="InterPro" id="IPR022641">
    <property type="entry name" value="CheR_N"/>
</dbReference>
<keyword evidence="4 5" id="KW-0949">S-adenosyl-L-methionine</keyword>
<dbReference type="EMBL" id="APVH01000038">
    <property type="protein sequence ID" value="EPX78650.1"/>
    <property type="molecule type" value="Genomic_DNA"/>
</dbReference>
<evidence type="ECO:0000256" key="6">
    <source>
        <dbReference type="PIRSR" id="PIRSR000410-1"/>
    </source>
</evidence>
<dbReference type="Pfam" id="PF03705">
    <property type="entry name" value="CheR_N"/>
    <property type="match status" value="1"/>
</dbReference>
<dbReference type="RefSeq" id="WP_020040432.1">
    <property type="nucleotide sequence ID" value="NZ_KE557279.1"/>
</dbReference>
<feature type="binding site" evidence="6">
    <location>
        <position position="148"/>
    </location>
    <ligand>
        <name>S-adenosyl-L-methionine</name>
        <dbReference type="ChEBI" id="CHEBI:59789"/>
    </ligand>
</feature>
<comment type="function">
    <text evidence="5">Methylation of the membrane-bound methyl-accepting chemotaxis proteins (MCP) to form gamma-glutamyl methyl ester residues in MCP.</text>
</comment>
<dbReference type="EC" id="2.1.1.80" evidence="5"/>
<dbReference type="InterPro" id="IPR000780">
    <property type="entry name" value="CheR_MeTrfase"/>
</dbReference>
<sequence length="283" mass="31836">MSRLSQPDLRGRFRDLIYAETGIRMPANKDHLLASRLQRRLLEGGFRDLDDYLAHLFSGGALNDEWKLIVDKVTTNKTDFFREPAHFDILARKVIPEALNRTRPGAACRFRLWSAASSTGAEAWSAAMVLADAALADARLDWAILGTDISSTVLEQATRAIYPSMQMAPVPPDMRSRYVMMGRGRSAGEDVRIVPELRRRARFAELNLIDPPFPVAHNLDAIFLRNVLIYFDAAQQARVVSDVVNHLRVGGWFFVGHAESMIVDDPRLKQHAPAAFRRQEVDA</sequence>
<feature type="binding site" evidence="6">
    <location>
        <begin position="225"/>
        <end position="226"/>
    </location>
    <ligand>
        <name>S-adenosyl-L-methionine</name>
        <dbReference type="ChEBI" id="CHEBI:59789"/>
    </ligand>
</feature>
<dbReference type="InterPro" id="IPR050903">
    <property type="entry name" value="Bact_Chemotaxis_MeTrfase"/>
</dbReference>
<dbReference type="Gene3D" id="1.10.155.10">
    <property type="entry name" value="Chemotaxis receptor methyltransferase CheR, N-terminal domain"/>
    <property type="match status" value="1"/>
</dbReference>
<dbReference type="InterPro" id="IPR029063">
    <property type="entry name" value="SAM-dependent_MTases_sf"/>
</dbReference>
<evidence type="ECO:0000256" key="1">
    <source>
        <dbReference type="ARBA" id="ARBA00001541"/>
    </source>
</evidence>
<dbReference type="SUPFAM" id="SSF53335">
    <property type="entry name" value="S-adenosyl-L-methionine-dependent methyltransferases"/>
    <property type="match status" value="1"/>
</dbReference>
<evidence type="ECO:0000259" key="7">
    <source>
        <dbReference type="PROSITE" id="PS50123"/>
    </source>
</evidence>
<keyword evidence="9" id="KW-1185">Reference proteome</keyword>
<evidence type="ECO:0000313" key="9">
    <source>
        <dbReference type="Proteomes" id="UP000015347"/>
    </source>
</evidence>
<evidence type="ECO:0000256" key="2">
    <source>
        <dbReference type="ARBA" id="ARBA00022603"/>
    </source>
</evidence>
<dbReference type="PANTHER" id="PTHR24422:SF26">
    <property type="entry name" value="CHEMOTAXIS PROTEIN METHYLTRANSFERASE"/>
    <property type="match status" value="1"/>
</dbReference>
<feature type="binding site" evidence="6">
    <location>
        <position position="122"/>
    </location>
    <ligand>
        <name>S-adenosyl-L-methionine</name>
        <dbReference type="ChEBI" id="CHEBI:59789"/>
    </ligand>
</feature>
<evidence type="ECO:0000256" key="3">
    <source>
        <dbReference type="ARBA" id="ARBA00022679"/>
    </source>
</evidence>
<keyword evidence="2 5" id="KW-0489">Methyltransferase</keyword>
<proteinExistence type="predicted"/>
<dbReference type="PANTHER" id="PTHR24422">
    <property type="entry name" value="CHEMOTAXIS PROTEIN METHYLTRANSFERASE"/>
    <property type="match status" value="1"/>
</dbReference>
<feature type="domain" description="CheR-type methyltransferase" evidence="7">
    <location>
        <begin position="12"/>
        <end position="283"/>
    </location>
</feature>
<dbReference type="PROSITE" id="PS50123">
    <property type="entry name" value="CHER"/>
    <property type="match status" value="1"/>
</dbReference>
<dbReference type="Proteomes" id="UP000015347">
    <property type="component" value="Unassembled WGS sequence"/>
</dbReference>
<dbReference type="InterPro" id="IPR036804">
    <property type="entry name" value="CheR_N_sf"/>
</dbReference>
<comment type="catalytic activity">
    <reaction evidence="1 5">
        <text>L-glutamyl-[protein] + S-adenosyl-L-methionine = [protein]-L-glutamate 5-O-methyl ester + S-adenosyl-L-homocysteine</text>
        <dbReference type="Rhea" id="RHEA:24452"/>
        <dbReference type="Rhea" id="RHEA-COMP:10208"/>
        <dbReference type="Rhea" id="RHEA-COMP:10311"/>
        <dbReference type="ChEBI" id="CHEBI:29973"/>
        <dbReference type="ChEBI" id="CHEBI:57856"/>
        <dbReference type="ChEBI" id="CHEBI:59789"/>
        <dbReference type="ChEBI" id="CHEBI:82795"/>
        <dbReference type="EC" id="2.1.1.80"/>
    </reaction>
</comment>
<dbReference type="AlphaFoldDB" id="S9RKL0"/>
<dbReference type="GO" id="GO:0008983">
    <property type="term" value="F:protein-glutamate O-methyltransferase activity"/>
    <property type="evidence" value="ECO:0007669"/>
    <property type="project" value="UniProtKB-EC"/>
</dbReference>
<dbReference type="Gene3D" id="3.40.50.150">
    <property type="entry name" value="Vaccinia Virus protein VP39"/>
    <property type="match status" value="1"/>
</dbReference>
<reference evidence="9" key="1">
    <citation type="journal article" date="2014" name="Stand. Genomic Sci.">
        <title>Genome sequence of the exopolysaccharide-producing Salipiger mucosus type strain (DSM 16094(T)), a moderately halophilic member of the Roseobacter clade.</title>
        <authorList>
            <person name="Riedel T."/>
            <person name="Spring S."/>
            <person name="Fiebig A."/>
            <person name="Petersen J."/>
            <person name="Kyrpides N.C."/>
            <person name="Goker M."/>
            <person name="Klenk H.P."/>
        </authorList>
    </citation>
    <scope>NUCLEOTIDE SEQUENCE [LARGE SCALE GENOMIC DNA]</scope>
    <source>
        <strain evidence="9">DSM 16094</strain>
    </source>
</reference>
<dbReference type="SMART" id="SM00138">
    <property type="entry name" value="MeTrc"/>
    <property type="match status" value="1"/>
</dbReference>
<dbReference type="STRING" id="1123237.Salmuc_04231"/>
<dbReference type="Pfam" id="PF01739">
    <property type="entry name" value="CheR"/>
    <property type="match status" value="1"/>
</dbReference>
<dbReference type="GO" id="GO:0032259">
    <property type="term" value="P:methylation"/>
    <property type="evidence" value="ECO:0007669"/>
    <property type="project" value="UniProtKB-KW"/>
</dbReference>
<evidence type="ECO:0000313" key="8">
    <source>
        <dbReference type="EMBL" id="EPX78650.1"/>
    </source>
</evidence>
<dbReference type="InterPro" id="IPR022642">
    <property type="entry name" value="CheR_C"/>
</dbReference>
<gene>
    <name evidence="8" type="ORF">Salmuc_04231</name>
</gene>
<dbReference type="PIRSF" id="PIRSF000410">
    <property type="entry name" value="CheR"/>
    <property type="match status" value="1"/>
</dbReference>
<dbReference type="HOGENOM" id="CLU_025854_0_0_5"/>
<name>S9RKL0_9RHOB</name>
<evidence type="ECO:0000256" key="5">
    <source>
        <dbReference type="PIRNR" id="PIRNR000410"/>
    </source>
</evidence>
<keyword evidence="3 5" id="KW-0808">Transferase</keyword>
<dbReference type="eggNOG" id="COG1352">
    <property type="taxonomic scope" value="Bacteria"/>
</dbReference>
<feature type="binding site" evidence="6">
    <location>
        <begin position="207"/>
        <end position="208"/>
    </location>
    <ligand>
        <name>S-adenosyl-L-methionine</name>
        <dbReference type="ChEBI" id="CHEBI:59789"/>
    </ligand>
</feature>
<dbReference type="SUPFAM" id="SSF47757">
    <property type="entry name" value="Chemotaxis receptor methyltransferase CheR, N-terminal domain"/>
    <property type="match status" value="1"/>
</dbReference>
<protein>
    <recommendedName>
        <fullName evidence="5">Chemotaxis protein methyltransferase</fullName>
        <ecNumber evidence="5">2.1.1.80</ecNumber>
    </recommendedName>
</protein>
<accession>S9RKL0</accession>
<dbReference type="PRINTS" id="PR00996">
    <property type="entry name" value="CHERMTFRASE"/>
</dbReference>
<dbReference type="InterPro" id="IPR026024">
    <property type="entry name" value="Chemotaxis_MeTrfase_CheR"/>
</dbReference>
<comment type="caution">
    <text evidence="8">The sequence shown here is derived from an EMBL/GenBank/DDBJ whole genome shotgun (WGS) entry which is preliminary data.</text>
</comment>